<feature type="compositionally biased region" description="Polar residues" evidence="1">
    <location>
        <begin position="107"/>
        <end position="126"/>
    </location>
</feature>
<keyword evidence="2" id="KW-0472">Membrane</keyword>
<comment type="caution">
    <text evidence="5">The sequence shown here is derived from an EMBL/GenBank/DDBJ whole genome shotgun (WGS) entry which is preliminary data.</text>
</comment>
<dbReference type="Proteomes" id="UP000295818">
    <property type="component" value="Unassembled WGS sequence"/>
</dbReference>
<feature type="region of interest" description="Disordered" evidence="1">
    <location>
        <begin position="77"/>
        <end position="134"/>
    </location>
</feature>
<sequence>MNDHPDDRFDELMRRALAEEADRIEPADGLHEIQARVRDQRKPVNRRPWALAVGAAVVGTAAAVGAFTLLDDNTRNADQPEVAGSPSATASATIQPSTEASAGPSALPTSMPSAKPSQTINSSTEPPKTVGVPEAEVKARAVPVYWVGRTIGNDTGAGVRLYRTFTRISGRPTLEAVRTMTSEKSSDPDYYSPWIGSAVNSVTKSGDLVTVDFKLLPREKLDPAAANIATQQLVYTVQAVLGDSSQQILVTEQGQATRELFGQALSGQPLSRAQAMDVQALVWIESPEQKATVRSPVTVRGTAAAYEATVNWQATNLKTKTVVKNYTNTQEGMKFSPFTFTTKLAPGEWQLEVFMLSGEDGHITDTDSKTIFVK</sequence>
<evidence type="ECO:0000256" key="1">
    <source>
        <dbReference type="SAM" id="MobiDB-lite"/>
    </source>
</evidence>
<keyword evidence="2" id="KW-0812">Transmembrane</keyword>
<feature type="transmembrane region" description="Helical" evidence="2">
    <location>
        <begin position="49"/>
        <end position="70"/>
    </location>
</feature>
<gene>
    <name evidence="5" type="ORF">EV644_12052</name>
</gene>
<organism evidence="5 6">
    <name type="scientific">Kribbella orskensis</name>
    <dbReference type="NCBI Taxonomy" id="2512216"/>
    <lineage>
        <taxon>Bacteria</taxon>
        <taxon>Bacillati</taxon>
        <taxon>Actinomycetota</taxon>
        <taxon>Actinomycetes</taxon>
        <taxon>Propionibacteriales</taxon>
        <taxon>Kribbellaceae</taxon>
        <taxon>Kribbella</taxon>
    </lineage>
</organism>
<dbReference type="InterPro" id="IPR018911">
    <property type="entry name" value="Gmad2_Ig-like_dom"/>
</dbReference>
<keyword evidence="2" id="KW-1133">Transmembrane helix</keyword>
<evidence type="ECO:0000313" key="5">
    <source>
        <dbReference type="EMBL" id="TCO14428.1"/>
    </source>
</evidence>
<dbReference type="EMBL" id="SLWM01000020">
    <property type="protein sequence ID" value="TCO14428.1"/>
    <property type="molecule type" value="Genomic_DNA"/>
</dbReference>
<reference evidence="5 6" key="1">
    <citation type="journal article" date="2015" name="Stand. Genomic Sci.">
        <title>Genomic Encyclopedia of Bacterial and Archaeal Type Strains, Phase III: the genomes of soil and plant-associated and newly described type strains.</title>
        <authorList>
            <person name="Whitman W.B."/>
            <person name="Woyke T."/>
            <person name="Klenk H.P."/>
            <person name="Zhou Y."/>
            <person name="Lilburn T.G."/>
            <person name="Beck B.J."/>
            <person name="De Vos P."/>
            <person name="Vandamme P."/>
            <person name="Eisen J.A."/>
            <person name="Garrity G."/>
            <person name="Hugenholtz P."/>
            <person name="Kyrpides N.C."/>
        </authorList>
    </citation>
    <scope>NUCLEOTIDE SEQUENCE [LARGE SCALE GENOMIC DNA]</scope>
    <source>
        <strain evidence="5 6">VKM Ac-2538</strain>
    </source>
</reference>
<protein>
    <submittedName>
        <fullName evidence="5">Sporulation and spore germination protein</fullName>
    </submittedName>
</protein>
<dbReference type="Pfam" id="PF10646">
    <property type="entry name" value="Germane"/>
    <property type="match status" value="1"/>
</dbReference>
<evidence type="ECO:0000256" key="2">
    <source>
        <dbReference type="SAM" id="Phobius"/>
    </source>
</evidence>
<accession>A0ABY2BBS0</accession>
<dbReference type="RefSeq" id="WP_132194260.1">
    <property type="nucleotide sequence ID" value="NZ_SLWM01000020.1"/>
</dbReference>
<name>A0ABY2BBS0_9ACTN</name>
<dbReference type="Pfam" id="PF10648">
    <property type="entry name" value="Gmad2"/>
    <property type="match status" value="1"/>
</dbReference>
<evidence type="ECO:0000259" key="3">
    <source>
        <dbReference type="Pfam" id="PF10646"/>
    </source>
</evidence>
<feature type="domain" description="GerMN" evidence="3">
    <location>
        <begin position="143"/>
        <end position="250"/>
    </location>
</feature>
<feature type="domain" description="Bacterial spore germination immunoglobulin-like" evidence="4">
    <location>
        <begin position="282"/>
        <end position="361"/>
    </location>
</feature>
<evidence type="ECO:0000259" key="4">
    <source>
        <dbReference type="Pfam" id="PF10648"/>
    </source>
</evidence>
<dbReference type="InterPro" id="IPR019606">
    <property type="entry name" value="GerMN"/>
</dbReference>
<feature type="compositionally biased region" description="Polar residues" evidence="1">
    <location>
        <begin position="86"/>
        <end position="100"/>
    </location>
</feature>
<proteinExistence type="predicted"/>
<keyword evidence="6" id="KW-1185">Reference proteome</keyword>
<evidence type="ECO:0000313" key="6">
    <source>
        <dbReference type="Proteomes" id="UP000295818"/>
    </source>
</evidence>